<evidence type="ECO:0000256" key="6">
    <source>
        <dbReference type="ARBA" id="ARBA00023170"/>
    </source>
</evidence>
<dbReference type="EMBL" id="JABDTM020026339">
    <property type="protein sequence ID" value="KAH0812053.1"/>
    <property type="molecule type" value="Genomic_DNA"/>
</dbReference>
<evidence type="ECO:0000313" key="10">
    <source>
        <dbReference type="Proteomes" id="UP000719412"/>
    </source>
</evidence>
<reference evidence="9" key="1">
    <citation type="journal article" date="2020" name="J Insects Food Feed">
        <title>The yellow mealworm (Tenebrio molitor) genome: a resource for the emerging insects as food and feed industry.</title>
        <authorList>
            <person name="Eriksson T."/>
            <person name="Andere A."/>
            <person name="Kelstrup H."/>
            <person name="Emery V."/>
            <person name="Picard C."/>
        </authorList>
    </citation>
    <scope>NUCLEOTIDE SEQUENCE</scope>
    <source>
        <strain evidence="9">Stoneville</strain>
        <tissue evidence="9">Whole head</tissue>
    </source>
</reference>
<dbReference type="GO" id="GO:0008049">
    <property type="term" value="P:male courtship behavior"/>
    <property type="evidence" value="ECO:0007669"/>
    <property type="project" value="TreeGrafter"/>
</dbReference>
<evidence type="ECO:0000256" key="8">
    <source>
        <dbReference type="SAM" id="Phobius"/>
    </source>
</evidence>
<feature type="transmembrane region" description="Helical" evidence="8">
    <location>
        <begin position="519"/>
        <end position="538"/>
    </location>
</feature>
<proteinExistence type="predicted"/>
<dbReference type="PANTHER" id="PTHR21143:SF104">
    <property type="entry name" value="GUSTATORY RECEPTOR 8A-RELATED"/>
    <property type="match status" value="1"/>
</dbReference>
<protein>
    <recommendedName>
        <fullName evidence="11">Gustatory receptor</fullName>
    </recommendedName>
</protein>
<feature type="transmembrane region" description="Helical" evidence="8">
    <location>
        <begin position="900"/>
        <end position="923"/>
    </location>
</feature>
<feature type="transmembrane region" description="Helical" evidence="8">
    <location>
        <begin position="740"/>
        <end position="762"/>
    </location>
</feature>
<evidence type="ECO:0000313" key="9">
    <source>
        <dbReference type="EMBL" id="KAH0812053.1"/>
    </source>
</evidence>
<dbReference type="AlphaFoldDB" id="A0A8J6HCQ2"/>
<dbReference type="GO" id="GO:0007635">
    <property type="term" value="P:chemosensory behavior"/>
    <property type="evidence" value="ECO:0007669"/>
    <property type="project" value="TreeGrafter"/>
</dbReference>
<gene>
    <name evidence="9" type="ORF">GEV33_010738</name>
</gene>
<keyword evidence="5 8" id="KW-0472">Membrane</keyword>
<name>A0A8J6HCQ2_TENMO</name>
<evidence type="ECO:0000256" key="2">
    <source>
        <dbReference type="ARBA" id="ARBA00022475"/>
    </source>
</evidence>
<feature type="transmembrane region" description="Helical" evidence="8">
    <location>
        <begin position="630"/>
        <end position="652"/>
    </location>
</feature>
<keyword evidence="3 8" id="KW-0812">Transmembrane</keyword>
<feature type="transmembrane region" description="Helical" evidence="8">
    <location>
        <begin position="162"/>
        <end position="187"/>
    </location>
</feature>
<feature type="transmembrane region" description="Helical" evidence="8">
    <location>
        <begin position="417"/>
        <end position="444"/>
    </location>
</feature>
<feature type="transmembrane region" description="Helical" evidence="8">
    <location>
        <begin position="346"/>
        <end position="364"/>
    </location>
</feature>
<keyword evidence="2" id="KW-1003">Cell membrane</keyword>
<dbReference type="GO" id="GO:0005886">
    <property type="term" value="C:plasma membrane"/>
    <property type="evidence" value="ECO:0007669"/>
    <property type="project" value="UniProtKB-SubCell"/>
</dbReference>
<dbReference type="GO" id="GO:0030424">
    <property type="term" value="C:axon"/>
    <property type="evidence" value="ECO:0007669"/>
    <property type="project" value="TreeGrafter"/>
</dbReference>
<dbReference type="GO" id="GO:0007165">
    <property type="term" value="P:signal transduction"/>
    <property type="evidence" value="ECO:0007669"/>
    <property type="project" value="UniProtKB-KW"/>
</dbReference>
<dbReference type="GO" id="GO:0043025">
    <property type="term" value="C:neuronal cell body"/>
    <property type="evidence" value="ECO:0007669"/>
    <property type="project" value="TreeGrafter"/>
</dbReference>
<dbReference type="GO" id="GO:0050909">
    <property type="term" value="P:sensory perception of taste"/>
    <property type="evidence" value="ECO:0007669"/>
    <property type="project" value="InterPro"/>
</dbReference>
<keyword evidence="4 8" id="KW-1133">Transmembrane helix</keyword>
<dbReference type="Pfam" id="PF08395">
    <property type="entry name" value="7tm_7"/>
    <property type="match status" value="3"/>
</dbReference>
<dbReference type="Proteomes" id="UP000719412">
    <property type="component" value="Unassembled WGS sequence"/>
</dbReference>
<feature type="transmembrane region" description="Helical" evidence="8">
    <location>
        <begin position="774"/>
        <end position="792"/>
    </location>
</feature>
<evidence type="ECO:0000256" key="4">
    <source>
        <dbReference type="ARBA" id="ARBA00022989"/>
    </source>
</evidence>
<dbReference type="InterPro" id="IPR013604">
    <property type="entry name" value="7TM_chemorcpt"/>
</dbReference>
<evidence type="ECO:0000256" key="5">
    <source>
        <dbReference type="ARBA" id="ARBA00023136"/>
    </source>
</evidence>
<evidence type="ECO:0000256" key="1">
    <source>
        <dbReference type="ARBA" id="ARBA00004651"/>
    </source>
</evidence>
<evidence type="ECO:0008006" key="11">
    <source>
        <dbReference type="Google" id="ProtNLM"/>
    </source>
</evidence>
<feature type="transmembrane region" description="Helical" evidence="8">
    <location>
        <begin position="664"/>
        <end position="682"/>
    </location>
</feature>
<keyword evidence="6" id="KW-0675">Receptor</keyword>
<organism evidence="9 10">
    <name type="scientific">Tenebrio molitor</name>
    <name type="common">Yellow mealworm beetle</name>
    <dbReference type="NCBI Taxonomy" id="7067"/>
    <lineage>
        <taxon>Eukaryota</taxon>
        <taxon>Metazoa</taxon>
        <taxon>Ecdysozoa</taxon>
        <taxon>Arthropoda</taxon>
        <taxon>Hexapoda</taxon>
        <taxon>Insecta</taxon>
        <taxon>Pterygota</taxon>
        <taxon>Neoptera</taxon>
        <taxon>Endopterygota</taxon>
        <taxon>Coleoptera</taxon>
        <taxon>Polyphaga</taxon>
        <taxon>Cucujiformia</taxon>
        <taxon>Tenebrionidae</taxon>
        <taxon>Tenebrio</taxon>
    </lineage>
</organism>
<feature type="transmembrane region" description="Helical" evidence="8">
    <location>
        <begin position="812"/>
        <end position="834"/>
    </location>
</feature>
<feature type="transmembrane region" description="Helical" evidence="8">
    <location>
        <begin position="550"/>
        <end position="572"/>
    </location>
</feature>
<reference evidence="9" key="2">
    <citation type="submission" date="2021-08" db="EMBL/GenBank/DDBJ databases">
        <authorList>
            <person name="Eriksson T."/>
        </authorList>
    </citation>
    <scope>NUCLEOTIDE SEQUENCE</scope>
    <source>
        <strain evidence="9">Stoneville</strain>
        <tissue evidence="9">Whole head</tissue>
    </source>
</reference>
<feature type="transmembrane region" description="Helical" evidence="8">
    <location>
        <begin position="268"/>
        <end position="286"/>
    </location>
</feature>
<evidence type="ECO:0000256" key="7">
    <source>
        <dbReference type="ARBA" id="ARBA00023224"/>
    </source>
</evidence>
<keyword evidence="7" id="KW-0807">Transducer</keyword>
<feature type="transmembrane region" description="Helical" evidence="8">
    <location>
        <begin position="76"/>
        <end position="96"/>
    </location>
</feature>
<accession>A0A8J6HCQ2</accession>
<comment type="caution">
    <text evidence="9">The sequence shown here is derived from an EMBL/GenBank/DDBJ whole genome shotgun (WGS) entry which is preliminary data.</text>
</comment>
<feature type="transmembrane region" description="Helical" evidence="8">
    <location>
        <begin position="465"/>
        <end position="483"/>
    </location>
</feature>
<feature type="transmembrane region" description="Helical" evidence="8">
    <location>
        <begin position="135"/>
        <end position="156"/>
    </location>
</feature>
<sequence length="1128" mass="129312">MGGFALDEIFAPLKLTYDILGIASIRPTIKRPRSTLALLQSFIYATIYAIALAGFFAHFDEAVNPDYNIKTVQFLLFFRTAGFAVAMVIIVMRFYLCYQRFTRQLEILDSLDSKLVLLDQNQTIPNSTRKVRRTITLLLVLVHVYFNTLGGIYTVYTKRKNYISAFVTIFYPRLVVSALNITFYGVVLMIQHRFKMINEALSSDHNFLHIYDIVALHKSLEQVIVEVGGIFSLQLLVWISVTSVTLVQDSYLTSFTFCKRMVFKHYKIIVRLINNIAMYVFDLFYLSKRVTDLCGEANRTTNLLLGLRIDIQDENKRNSVISMVLSLARTKRELTACRLFRIDNSLLFSIAGSAFSYLFLMIQMDVNSGVYSASFYENDSNTTAKLLNFDDIFGPLDVMSKILAIHPYRWRNGQLKYSVAGIIQTVVFLTVYLVVGVVYCQNYISSIPTDFIKIKTIQFMMVTQRVGYLCVMTLAFVNVFLNYRKFVDARNSIREVDSELVDLGQGDVLVKSGHEIRRVMIVSMVVMYVSLTLLPAIFSNIDKSHNHAIAFVFMVYPRMVTVNANLSFYSFVMLVHHRLTILNQIVIAEKRILRSPLDRDFCDRLNRYVRLHKLLTNKCRTVNSIFSLHLLLWITINFIGVVGDLYFSVCLIPSGLLLKYFKTYSVLVYCIIIYCGDLWYIAKKASGVCFEANRMKTLLLGIKIHQDREEERNAVILSVLKLRQDSLQITACSLFTIDNALLFGICGAASSYLFIMIQMDIAENYYNFTTSDTGIIQICLYLTLYLVVTFIYCRTYGSGVHEDFTKIKTVHVVMIAQRAGFLVMMGLTFFNVFIKYQKFIDIRNGIGEVDSELVELDQENRLHQSNRRLRKTLIALLAFSYFFLNFIPVSTFVLERTEKVAAFVFLIYPRFVATNVTLTFCAFTKLIHNRFKIINGMVLERMTKSASDLQFCGAIRHLVHLHVRLVKKQTQVNSIFSLHILLWITINFICLVGNLYVTVYIIIAGLYQDHRRTCFVEIQNVTVHAISLYHLAQTSSETCSEANRTKKLLLGIRVKSDEEDRRDAVVVSILRLGQNVLQITACRLFSVDAALMFSICGAAFSYLFIMIQFDIAKEYYNVTMSAISTGPP</sequence>
<feature type="transmembrane region" description="Helical" evidence="8">
    <location>
        <begin position="1084"/>
        <end position="1105"/>
    </location>
</feature>
<feature type="transmembrane region" description="Helical" evidence="8">
    <location>
        <begin position="36"/>
        <end position="56"/>
    </location>
</feature>
<keyword evidence="10" id="KW-1185">Reference proteome</keyword>
<feature type="transmembrane region" description="Helical" evidence="8">
    <location>
        <begin position="873"/>
        <end position="894"/>
    </location>
</feature>
<comment type="subcellular location">
    <subcellularLocation>
        <location evidence="1">Cell membrane</location>
        <topology evidence="1">Multi-pass membrane protein</topology>
    </subcellularLocation>
</comment>
<feature type="transmembrane region" description="Helical" evidence="8">
    <location>
        <begin position="980"/>
        <end position="1003"/>
    </location>
</feature>
<dbReference type="PANTHER" id="PTHR21143">
    <property type="entry name" value="INVERTEBRATE GUSTATORY RECEPTOR"/>
    <property type="match status" value="1"/>
</dbReference>
<dbReference type="GO" id="GO:0030425">
    <property type="term" value="C:dendrite"/>
    <property type="evidence" value="ECO:0007669"/>
    <property type="project" value="TreeGrafter"/>
</dbReference>
<evidence type="ECO:0000256" key="3">
    <source>
        <dbReference type="ARBA" id="ARBA00022692"/>
    </source>
</evidence>